<protein>
    <submittedName>
        <fullName evidence="1">Uncharacterized protein</fullName>
    </submittedName>
</protein>
<evidence type="ECO:0000313" key="1">
    <source>
        <dbReference type="EMBL" id="KAL2546742.1"/>
    </source>
</evidence>
<comment type="caution">
    <text evidence="1">The sequence shown here is derived from an EMBL/GenBank/DDBJ whole genome shotgun (WGS) entry which is preliminary data.</text>
</comment>
<organism evidence="1 2">
    <name type="scientific">Forsythia ovata</name>
    <dbReference type="NCBI Taxonomy" id="205694"/>
    <lineage>
        <taxon>Eukaryota</taxon>
        <taxon>Viridiplantae</taxon>
        <taxon>Streptophyta</taxon>
        <taxon>Embryophyta</taxon>
        <taxon>Tracheophyta</taxon>
        <taxon>Spermatophyta</taxon>
        <taxon>Magnoliopsida</taxon>
        <taxon>eudicotyledons</taxon>
        <taxon>Gunneridae</taxon>
        <taxon>Pentapetalae</taxon>
        <taxon>asterids</taxon>
        <taxon>lamiids</taxon>
        <taxon>Lamiales</taxon>
        <taxon>Oleaceae</taxon>
        <taxon>Forsythieae</taxon>
        <taxon>Forsythia</taxon>
    </lineage>
</organism>
<dbReference type="Proteomes" id="UP001604277">
    <property type="component" value="Unassembled WGS sequence"/>
</dbReference>
<proteinExistence type="predicted"/>
<name>A0ABD1WAX2_9LAMI</name>
<keyword evidence="2" id="KW-1185">Reference proteome</keyword>
<evidence type="ECO:0000313" key="2">
    <source>
        <dbReference type="Proteomes" id="UP001604277"/>
    </source>
</evidence>
<sequence length="168" mass="19686">MSAVDKKKILPTKGNRTGFYVWEPYDLNNVDKVKGKVSKAKPLHLCQRPIDQVGCKSRNVHEWQGLEGESQQANPQDRPPQYFCENLSYTEIEPVLLEDFSIRHLKPYQLTYAHGDVIHRFLIAMYNMKNSHYFDMTVSTFNFQPIIKRDTNASIKRHFELMTTLCFE</sequence>
<reference evidence="2" key="1">
    <citation type="submission" date="2024-07" db="EMBL/GenBank/DDBJ databases">
        <title>Two chromosome-level genome assemblies of Korean endemic species Abeliophyllum distichum and Forsythia ovata (Oleaceae).</title>
        <authorList>
            <person name="Jang H."/>
        </authorList>
    </citation>
    <scope>NUCLEOTIDE SEQUENCE [LARGE SCALE GENOMIC DNA]</scope>
</reference>
<dbReference type="AlphaFoldDB" id="A0ABD1WAX2"/>
<accession>A0ABD1WAX2</accession>
<gene>
    <name evidence="1" type="ORF">Fot_15975</name>
</gene>
<dbReference type="EMBL" id="JBFOLJ010000004">
    <property type="protein sequence ID" value="KAL2546742.1"/>
    <property type="molecule type" value="Genomic_DNA"/>
</dbReference>